<feature type="signal peptide" evidence="4">
    <location>
        <begin position="1"/>
        <end position="24"/>
    </location>
</feature>
<dbReference type="OrthoDB" id="5699219at2"/>
<dbReference type="PROSITE" id="PS50005">
    <property type="entry name" value="TPR"/>
    <property type="match status" value="1"/>
</dbReference>
<reference evidence="5 6" key="1">
    <citation type="submission" date="2017-12" db="EMBL/GenBank/DDBJ databases">
        <authorList>
            <person name="Paulsen S."/>
            <person name="Gram L.K."/>
        </authorList>
    </citation>
    <scope>NUCLEOTIDE SEQUENCE [LARGE SCALE GENOMIC DNA]</scope>
    <source>
        <strain evidence="5 6">S1189</strain>
    </source>
</reference>
<dbReference type="InterPro" id="IPR011990">
    <property type="entry name" value="TPR-like_helical_dom_sf"/>
</dbReference>
<proteinExistence type="predicted"/>
<accession>A0A5S3YQT7</accession>
<keyword evidence="4" id="KW-0732">Signal</keyword>
<dbReference type="SUPFAM" id="SSF81901">
    <property type="entry name" value="HCP-like"/>
    <property type="match status" value="1"/>
</dbReference>
<dbReference type="InterPro" id="IPR019734">
    <property type="entry name" value="TPR_rpt"/>
</dbReference>
<evidence type="ECO:0000256" key="1">
    <source>
        <dbReference type="ARBA" id="ARBA00022737"/>
    </source>
</evidence>
<dbReference type="Proteomes" id="UP000307362">
    <property type="component" value="Unassembled WGS sequence"/>
</dbReference>
<dbReference type="SMART" id="SM00028">
    <property type="entry name" value="TPR"/>
    <property type="match status" value="7"/>
</dbReference>
<evidence type="ECO:0000256" key="2">
    <source>
        <dbReference type="ARBA" id="ARBA00022803"/>
    </source>
</evidence>
<dbReference type="PANTHER" id="PTHR44858:SF1">
    <property type="entry name" value="UDP-N-ACETYLGLUCOSAMINE--PEPTIDE N-ACETYLGLUCOSAMINYLTRANSFERASE SPINDLY-RELATED"/>
    <property type="match status" value="1"/>
</dbReference>
<evidence type="ECO:0000256" key="3">
    <source>
        <dbReference type="PROSITE-ProRule" id="PRU00339"/>
    </source>
</evidence>
<reference evidence="6" key="2">
    <citation type="submission" date="2019-06" db="EMBL/GenBank/DDBJ databases">
        <title>Co-occurence of chitin degradation, pigmentation and bioactivity in marine Pseudoalteromonas.</title>
        <authorList>
            <person name="Sonnenschein E.C."/>
            <person name="Bech P.K."/>
        </authorList>
    </citation>
    <scope>NUCLEOTIDE SEQUENCE [LARGE SCALE GENOMIC DNA]</scope>
    <source>
        <strain evidence="6">S1189</strain>
    </source>
</reference>
<protein>
    <submittedName>
        <fullName evidence="5">Uncharacterized protein</fullName>
    </submittedName>
</protein>
<evidence type="ECO:0000313" key="6">
    <source>
        <dbReference type="Proteomes" id="UP000307362"/>
    </source>
</evidence>
<dbReference type="RefSeq" id="WP_138568306.1">
    <property type="nucleotide sequence ID" value="NZ_PNCM01000032.1"/>
</dbReference>
<organism evidence="5 6">
    <name type="scientific">Pseudoalteromonas phenolica</name>
    <dbReference type="NCBI Taxonomy" id="161398"/>
    <lineage>
        <taxon>Bacteria</taxon>
        <taxon>Pseudomonadati</taxon>
        <taxon>Pseudomonadota</taxon>
        <taxon>Gammaproteobacteria</taxon>
        <taxon>Alteromonadales</taxon>
        <taxon>Pseudoalteromonadaceae</taxon>
        <taxon>Pseudoalteromonas</taxon>
    </lineage>
</organism>
<keyword evidence="2 3" id="KW-0802">TPR repeat</keyword>
<comment type="caution">
    <text evidence="5">The sequence shown here is derived from an EMBL/GenBank/DDBJ whole genome shotgun (WGS) entry which is preliminary data.</text>
</comment>
<feature type="chain" id="PRO_5024277013" evidence="4">
    <location>
        <begin position="25"/>
        <end position="459"/>
    </location>
</feature>
<dbReference type="Gene3D" id="1.25.40.10">
    <property type="entry name" value="Tetratricopeptide repeat domain"/>
    <property type="match status" value="3"/>
</dbReference>
<dbReference type="EMBL" id="PNCM01000032">
    <property type="protein sequence ID" value="TMP79160.1"/>
    <property type="molecule type" value="Genomic_DNA"/>
</dbReference>
<name>A0A5S3YQT7_9GAMM</name>
<dbReference type="Pfam" id="PF14559">
    <property type="entry name" value="TPR_19"/>
    <property type="match status" value="1"/>
</dbReference>
<evidence type="ECO:0000313" key="5">
    <source>
        <dbReference type="EMBL" id="TMP79160.1"/>
    </source>
</evidence>
<dbReference type="AlphaFoldDB" id="A0A5S3YQT7"/>
<dbReference type="Pfam" id="PF13432">
    <property type="entry name" value="TPR_16"/>
    <property type="match status" value="1"/>
</dbReference>
<sequence>MKNLKQIIIAALLSQSLCSTVAFASSSYSQFKIEVAPPTFVLPQFTGPYTEKEANIAPEELETAEHLKSLLEQGKREQVLKELEAFYEIELSVAMIMLKAQLYFAFEDYDKAEKAYLSSLSRSPQLIRAHSDLGQLYLLKGKLEKAREHFSNAISYGSQDALIYGQLAYLNLSLHGPYSAISAYQQALSLEPTQEQWQQGLFIALTQAKMYPAAQALLSELIAKHPNDHKLWLNQAILKLELDNNVDALASLEMAILLGNEQQNNYKIAAQLHMQLDSFDRAVELISYHLNNFDLEMNSLNTYLTWLGQRGLWSQSQEILASLETKVQTMSAHKQSVIYLHHALIAQQLNGTRKAVENFKLSIEKNPNNGMALIEYANYLASNKQFTQAETLLLRAQALNDSKKEALLARAQLYVDLQNYQAALNTLKNVANQYKETKGIWQQITLIENIIKTKEQQKT</sequence>
<dbReference type="InterPro" id="IPR050498">
    <property type="entry name" value="Ycf3"/>
</dbReference>
<keyword evidence="1" id="KW-0677">Repeat</keyword>
<gene>
    <name evidence="5" type="ORF">CWB73_14575</name>
</gene>
<feature type="repeat" description="TPR" evidence="3">
    <location>
        <begin position="127"/>
        <end position="160"/>
    </location>
</feature>
<dbReference type="PANTHER" id="PTHR44858">
    <property type="entry name" value="TETRATRICOPEPTIDE REPEAT PROTEIN 6"/>
    <property type="match status" value="1"/>
</dbReference>
<dbReference type="SUPFAM" id="SSF48452">
    <property type="entry name" value="TPR-like"/>
    <property type="match status" value="1"/>
</dbReference>
<evidence type="ECO:0000256" key="4">
    <source>
        <dbReference type="SAM" id="SignalP"/>
    </source>
</evidence>